<evidence type="ECO:0000313" key="2">
    <source>
        <dbReference type="EMBL" id="WHA41377.1"/>
    </source>
</evidence>
<evidence type="ECO:0000256" key="1">
    <source>
        <dbReference type="SAM" id="Phobius"/>
    </source>
</evidence>
<sequence length="47" mass="5007">MSYSKVGKVKDFTPSTAPHRGWQASIHTALVGICFAFVAAVIFGLVP</sequence>
<protein>
    <submittedName>
        <fullName evidence="2">Uncharacterized protein</fullName>
    </submittedName>
</protein>
<dbReference type="RefSeq" id="WP_170980134.1">
    <property type="nucleotide sequence ID" value="NZ_CP124733.1"/>
</dbReference>
<dbReference type="AlphaFoldDB" id="A0AAF0H9C0"/>
<dbReference type="Proteomes" id="UP000298664">
    <property type="component" value="Chromosome Circular"/>
</dbReference>
<reference evidence="2" key="1">
    <citation type="submission" date="2023-05" db="EMBL/GenBank/DDBJ databases">
        <title>Complete genome sequence of Agrobacterium larrymoorei CFBP5477.</title>
        <authorList>
            <person name="Yen H.-C."/>
            <person name="Chou L."/>
            <person name="Lin Y.-C."/>
            <person name="Lai E.-M."/>
            <person name="Kuo C.-H."/>
        </authorList>
    </citation>
    <scope>NUCLEOTIDE SEQUENCE</scope>
    <source>
        <strain evidence="2">CFBP5477</strain>
    </source>
</reference>
<organism evidence="2 3">
    <name type="scientific">Agrobacterium larrymoorei</name>
    <dbReference type="NCBI Taxonomy" id="160699"/>
    <lineage>
        <taxon>Bacteria</taxon>
        <taxon>Pseudomonadati</taxon>
        <taxon>Pseudomonadota</taxon>
        <taxon>Alphaproteobacteria</taxon>
        <taxon>Hyphomicrobiales</taxon>
        <taxon>Rhizobiaceae</taxon>
        <taxon>Rhizobium/Agrobacterium group</taxon>
        <taxon>Agrobacterium</taxon>
    </lineage>
</organism>
<feature type="transmembrane region" description="Helical" evidence="1">
    <location>
        <begin position="24"/>
        <end position="46"/>
    </location>
</feature>
<keyword evidence="1" id="KW-0812">Transmembrane</keyword>
<name>A0AAF0H9C0_9HYPH</name>
<dbReference type="EMBL" id="CP124733">
    <property type="protein sequence ID" value="WHA41377.1"/>
    <property type="molecule type" value="Genomic_DNA"/>
</dbReference>
<proteinExistence type="predicted"/>
<evidence type="ECO:0000313" key="3">
    <source>
        <dbReference type="Proteomes" id="UP000298664"/>
    </source>
</evidence>
<keyword evidence="1" id="KW-0472">Membrane</keyword>
<accession>A0AAF0H9C0</accession>
<keyword evidence="1" id="KW-1133">Transmembrane helix</keyword>
<gene>
    <name evidence="2" type="ORF">CFBP5477_001690</name>
</gene>